<dbReference type="PANTHER" id="PTHR24559:SF444">
    <property type="entry name" value="REVERSE TRANSCRIPTASE DOMAIN-CONTAINING PROTEIN"/>
    <property type="match status" value="1"/>
</dbReference>
<evidence type="ECO:0000259" key="1">
    <source>
        <dbReference type="PROSITE" id="PS50878"/>
    </source>
</evidence>
<name>A0ABQ5KFL7_9EUKA</name>
<keyword evidence="3" id="KW-1185">Reference proteome</keyword>
<dbReference type="InterPro" id="IPR043128">
    <property type="entry name" value="Rev_trsase/Diguanyl_cyclase"/>
</dbReference>
<dbReference type="Gene3D" id="3.30.70.270">
    <property type="match status" value="1"/>
</dbReference>
<comment type="caution">
    <text evidence="2">The sequence shown here is derived from an EMBL/GenBank/DDBJ whole genome shotgun (WGS) entry which is preliminary data.</text>
</comment>
<dbReference type="Pfam" id="PF00078">
    <property type="entry name" value="RVT_1"/>
    <property type="match status" value="1"/>
</dbReference>
<feature type="non-terminal residue" evidence="2">
    <location>
        <position position="1"/>
    </location>
</feature>
<evidence type="ECO:0000313" key="3">
    <source>
        <dbReference type="Proteomes" id="UP001057375"/>
    </source>
</evidence>
<evidence type="ECO:0000313" key="2">
    <source>
        <dbReference type="EMBL" id="GKT30044.1"/>
    </source>
</evidence>
<dbReference type="EMBL" id="BQXS01008562">
    <property type="protein sequence ID" value="GKT30044.1"/>
    <property type="molecule type" value="Genomic_DNA"/>
</dbReference>
<dbReference type="CDD" id="cd01647">
    <property type="entry name" value="RT_LTR"/>
    <property type="match status" value="1"/>
</dbReference>
<proteinExistence type="predicted"/>
<sequence length="102" mass="11694">LRVCVDYRELNKITVGMGYPLPRIDDMLSEMEGMVFFATIDLKSGYHQVPMDPDSIKFTAFVVPWGQYEYNRMPFGLKNAPPYFQATMMRVLTGLIGVVYVT</sequence>
<feature type="domain" description="Reverse transcriptase" evidence="1">
    <location>
        <begin position="1"/>
        <end position="102"/>
    </location>
</feature>
<dbReference type="InterPro" id="IPR043502">
    <property type="entry name" value="DNA/RNA_pol_sf"/>
</dbReference>
<reference evidence="2" key="1">
    <citation type="submission" date="2022-03" db="EMBL/GenBank/DDBJ databases">
        <title>Draft genome sequence of Aduncisulcus paluster, a free-living microaerophilic Fornicata.</title>
        <authorList>
            <person name="Yuyama I."/>
            <person name="Kume K."/>
            <person name="Tamura T."/>
            <person name="Inagaki Y."/>
            <person name="Hashimoto T."/>
        </authorList>
    </citation>
    <scope>NUCLEOTIDE SEQUENCE</scope>
    <source>
        <strain evidence="2">NY0171</strain>
    </source>
</reference>
<dbReference type="PANTHER" id="PTHR24559">
    <property type="entry name" value="TRANSPOSON TY3-I GAG-POL POLYPROTEIN"/>
    <property type="match status" value="1"/>
</dbReference>
<dbReference type="InterPro" id="IPR053134">
    <property type="entry name" value="RNA-dir_DNA_polymerase"/>
</dbReference>
<dbReference type="InterPro" id="IPR000477">
    <property type="entry name" value="RT_dom"/>
</dbReference>
<accession>A0ABQ5KFL7</accession>
<dbReference type="Gene3D" id="3.10.10.10">
    <property type="entry name" value="HIV Type 1 Reverse Transcriptase, subunit A, domain 1"/>
    <property type="match status" value="1"/>
</dbReference>
<dbReference type="SUPFAM" id="SSF56672">
    <property type="entry name" value="DNA/RNA polymerases"/>
    <property type="match status" value="1"/>
</dbReference>
<dbReference type="PROSITE" id="PS50878">
    <property type="entry name" value="RT_POL"/>
    <property type="match status" value="1"/>
</dbReference>
<gene>
    <name evidence="2" type="ORF">ADUPG1_005382</name>
</gene>
<organism evidence="2 3">
    <name type="scientific">Aduncisulcus paluster</name>
    <dbReference type="NCBI Taxonomy" id="2918883"/>
    <lineage>
        <taxon>Eukaryota</taxon>
        <taxon>Metamonada</taxon>
        <taxon>Carpediemonas-like organisms</taxon>
        <taxon>Aduncisulcus</taxon>
    </lineage>
</organism>
<protein>
    <recommendedName>
        <fullName evidence="1">Reverse transcriptase domain-containing protein</fullName>
    </recommendedName>
</protein>
<dbReference type="Proteomes" id="UP001057375">
    <property type="component" value="Unassembled WGS sequence"/>
</dbReference>